<feature type="region of interest" description="Disordered" evidence="1">
    <location>
        <begin position="461"/>
        <end position="481"/>
    </location>
</feature>
<dbReference type="OrthoDB" id="10069995at2759"/>
<dbReference type="Proteomes" id="UP000230002">
    <property type="component" value="Unassembled WGS sequence"/>
</dbReference>
<dbReference type="InterPro" id="IPR048958">
    <property type="entry name" value="Polysacc_lyase_14"/>
</dbReference>
<evidence type="ECO:0000259" key="2">
    <source>
        <dbReference type="Pfam" id="PF21294"/>
    </source>
</evidence>
<feature type="compositionally biased region" description="Low complexity" evidence="1">
    <location>
        <begin position="105"/>
        <end position="119"/>
    </location>
</feature>
<proteinExistence type="predicted"/>
<dbReference type="EMBL" id="AYKW01000014">
    <property type="protein sequence ID" value="PIL30691.1"/>
    <property type="molecule type" value="Genomic_DNA"/>
</dbReference>
<dbReference type="STRING" id="1077348.A0A2G8SAB1"/>
<dbReference type="PANTHER" id="PTHR40124:SF1">
    <property type="entry name" value="DISAGGREGATASE RELATED REPEAT PROTEIN"/>
    <property type="match status" value="1"/>
</dbReference>
<feature type="compositionally biased region" description="Low complexity" evidence="1">
    <location>
        <begin position="88"/>
        <end position="97"/>
    </location>
</feature>
<protein>
    <recommendedName>
        <fullName evidence="2">Polysaccharide lyase 14 domain-containing protein</fullName>
    </recommendedName>
</protein>
<comment type="caution">
    <text evidence="3">The sequence shown here is derived from an EMBL/GenBank/DDBJ whole genome shotgun (WGS) entry which is preliminary data.</text>
</comment>
<feature type="region of interest" description="Disordered" evidence="1">
    <location>
        <begin position="84"/>
        <end position="119"/>
    </location>
</feature>
<feature type="compositionally biased region" description="Low complexity" evidence="1">
    <location>
        <begin position="38"/>
        <end position="70"/>
    </location>
</feature>
<keyword evidence="4" id="KW-1185">Reference proteome</keyword>
<feature type="compositionally biased region" description="Low complexity" evidence="1">
    <location>
        <begin position="468"/>
        <end position="481"/>
    </location>
</feature>
<dbReference type="PANTHER" id="PTHR40124">
    <property type="match status" value="1"/>
</dbReference>
<feature type="region of interest" description="Disordered" evidence="1">
    <location>
        <begin position="36"/>
        <end position="70"/>
    </location>
</feature>
<reference evidence="3 4" key="1">
    <citation type="journal article" date="2015" name="Sci. Rep.">
        <title>Chromosome-level genome map provides insights into diverse defense mechanisms in the medicinal fungus Ganoderma sinense.</title>
        <authorList>
            <person name="Zhu Y."/>
            <person name="Xu J."/>
            <person name="Sun C."/>
            <person name="Zhou S."/>
            <person name="Xu H."/>
            <person name="Nelson D.R."/>
            <person name="Qian J."/>
            <person name="Song J."/>
            <person name="Luo H."/>
            <person name="Xiang L."/>
            <person name="Li Y."/>
            <person name="Xu Z."/>
            <person name="Ji A."/>
            <person name="Wang L."/>
            <person name="Lu S."/>
            <person name="Hayward A."/>
            <person name="Sun W."/>
            <person name="Li X."/>
            <person name="Schwartz D.C."/>
            <person name="Wang Y."/>
            <person name="Chen S."/>
        </authorList>
    </citation>
    <scope>NUCLEOTIDE SEQUENCE [LARGE SCALE GENOMIC DNA]</scope>
    <source>
        <strain evidence="3 4">ZZ0214-1</strain>
    </source>
</reference>
<dbReference type="Pfam" id="PF21294">
    <property type="entry name" value="Polysacc_lyase_14"/>
    <property type="match status" value="2"/>
</dbReference>
<dbReference type="Gene3D" id="2.60.120.200">
    <property type="match status" value="2"/>
</dbReference>
<organism evidence="3 4">
    <name type="scientific">Ganoderma sinense ZZ0214-1</name>
    <dbReference type="NCBI Taxonomy" id="1077348"/>
    <lineage>
        <taxon>Eukaryota</taxon>
        <taxon>Fungi</taxon>
        <taxon>Dikarya</taxon>
        <taxon>Basidiomycota</taxon>
        <taxon>Agaricomycotina</taxon>
        <taxon>Agaricomycetes</taxon>
        <taxon>Polyporales</taxon>
        <taxon>Polyporaceae</taxon>
        <taxon>Ganoderma</taxon>
    </lineage>
</organism>
<name>A0A2G8SAB1_9APHY</name>
<evidence type="ECO:0000313" key="3">
    <source>
        <dbReference type="EMBL" id="PIL30691.1"/>
    </source>
</evidence>
<gene>
    <name evidence="3" type="ORF">GSI_07395</name>
</gene>
<evidence type="ECO:0000256" key="1">
    <source>
        <dbReference type="SAM" id="MobiDB-lite"/>
    </source>
</evidence>
<evidence type="ECO:0000313" key="4">
    <source>
        <dbReference type="Proteomes" id="UP000230002"/>
    </source>
</evidence>
<dbReference type="AlphaFoldDB" id="A0A2G8SAB1"/>
<accession>A0A2G8SAB1</accession>
<sequence>MPLESNSTTNLVVSGNTTIPSAIYSPTQGLVPMTTVTGSNAGSSGSDSTSVGDQAAVASSPPALATSTTTVTSTVYLPASTVTATGSPQTVTDTITIIPPPTPSPSLAGTTSTTDSVHPTTWSAPPQMTDLSAFNVKHFASGQGNMRIIVKDPPTDSQDMALPSLVQGVDAIAETLAKTVAALVSAVVSGIIPPPPQQTSSSFLQLYYPADSIDPAQEPVGGADFYAAPLDVGRAKNVSLEYSVFFPSDFDWVEAGKLPGIYGGHEGCSGGDAATSCFSTRLMWRQEGLGELYLYAPKDKQTKALCATPPLSICDSEYGLSIGRGSFRFVAGNWTHVKQTVTLNTPGVQDGTFTLDVNGVRVIDRPDVFYRDVPSLLVLNRRVPFPGPAGDAGVAAPERAVPINVGIAHLPSLPAGRDTFPERAPADVDQDDAEPSAGIRMVALRDFTPVFVPYRNASGDPRVPGSDAAISPSAAASSPLSTSTSTVTDVITVVPPPQTVIVAPTYTETAYVVALETGIAVPPAEAISVKAAEPVGFSGLFFSTFFGGHERKYATPKDQFTWFKDFAMAINA</sequence>
<feature type="domain" description="Polysaccharide lyase 14" evidence="2">
    <location>
        <begin position="198"/>
        <end position="373"/>
    </location>
</feature>
<feature type="domain" description="Polysaccharide lyase 14" evidence="2">
    <location>
        <begin position="524"/>
        <end position="566"/>
    </location>
</feature>